<organism evidence="1 2">
    <name type="scientific">Salmonella enterica subsp. enterica serovar Rubislaw str. A4-653</name>
    <dbReference type="NCBI Taxonomy" id="913081"/>
    <lineage>
        <taxon>Bacteria</taxon>
        <taxon>Pseudomonadati</taxon>
        <taxon>Pseudomonadota</taxon>
        <taxon>Gammaproteobacteria</taxon>
        <taxon>Enterobacterales</taxon>
        <taxon>Enterobacteriaceae</taxon>
        <taxon>Salmonella</taxon>
    </lineage>
</organism>
<name>G5QPG6_SALRU</name>
<proteinExistence type="predicted"/>
<dbReference type="Proteomes" id="UP000004903">
    <property type="component" value="Unassembled WGS sequence"/>
</dbReference>
<reference evidence="1 2" key="1">
    <citation type="journal article" date="2011" name="BMC Genomics">
        <title>Genome sequencing reveals diversification of virulence factor content and possible host adaptation in distinct subpopulations of Salmonella enterica.</title>
        <authorList>
            <person name="den Bakker H.C."/>
            <person name="Moreno Switt A.I."/>
            <person name="Govoni G."/>
            <person name="Cummings C.A."/>
            <person name="Ranieri M.L."/>
            <person name="Degoricija L."/>
            <person name="Hoelzer K."/>
            <person name="Rodriguez-Rivera L.D."/>
            <person name="Brown S."/>
            <person name="Bolchacova E."/>
            <person name="Furtado M.R."/>
            <person name="Wiedmann M."/>
        </authorList>
    </citation>
    <scope>NUCLEOTIDE SEQUENCE [LARGE SCALE GENOMIC DNA]</scope>
    <source>
        <strain evidence="1 2">A4-653</strain>
    </source>
</reference>
<dbReference type="PATRIC" id="fig|913081.3.peg.3799"/>
<accession>G5QPG6</accession>
<evidence type="ECO:0000313" key="2">
    <source>
        <dbReference type="Proteomes" id="UP000004903"/>
    </source>
</evidence>
<dbReference type="EMBL" id="AFCT01001794">
    <property type="protein sequence ID" value="EHC81980.1"/>
    <property type="molecule type" value="Genomic_DNA"/>
</dbReference>
<dbReference type="AlphaFoldDB" id="G5QPG6"/>
<gene>
    <name evidence="1" type="ORF">LTSERUB_4919</name>
</gene>
<evidence type="ECO:0000313" key="1">
    <source>
        <dbReference type="EMBL" id="EHC81980.1"/>
    </source>
</evidence>
<comment type="caution">
    <text evidence="1">The sequence shown here is derived from an EMBL/GenBank/DDBJ whole genome shotgun (WGS) entry which is preliminary data.</text>
</comment>
<protein>
    <submittedName>
        <fullName evidence="1">Uncharacterized protein</fullName>
    </submittedName>
</protein>
<sequence>MPARFVLRESYDAQNAAGGSANVDGDGRSCRLQMQCHAA</sequence>